<dbReference type="CDD" id="cd00093">
    <property type="entry name" value="HTH_XRE"/>
    <property type="match status" value="1"/>
</dbReference>
<reference evidence="3" key="1">
    <citation type="submission" date="2015-08" db="EMBL/GenBank/DDBJ databases">
        <authorList>
            <person name="Varghese N."/>
        </authorList>
    </citation>
    <scope>NUCLEOTIDE SEQUENCE [LARGE SCALE GENOMIC DNA]</scope>
    <source>
        <strain evidence="3">DSM 27808</strain>
    </source>
</reference>
<organism evidence="2 3">
    <name type="scientific">Pseudidiomarina woesei</name>
    <dbReference type="NCBI Taxonomy" id="1381080"/>
    <lineage>
        <taxon>Bacteria</taxon>
        <taxon>Pseudomonadati</taxon>
        <taxon>Pseudomonadota</taxon>
        <taxon>Gammaproteobacteria</taxon>
        <taxon>Alteromonadales</taxon>
        <taxon>Idiomarinaceae</taxon>
        <taxon>Pseudidiomarina</taxon>
    </lineage>
</organism>
<evidence type="ECO:0000259" key="1">
    <source>
        <dbReference type="PROSITE" id="PS50943"/>
    </source>
</evidence>
<dbReference type="InterPro" id="IPR010982">
    <property type="entry name" value="Lambda_DNA-bd_dom_sf"/>
</dbReference>
<evidence type="ECO:0000313" key="3">
    <source>
        <dbReference type="Proteomes" id="UP000182598"/>
    </source>
</evidence>
<sequence>MAFIMIQVTSAKEIGKIARKVRKLQKMDQQTAGSVANCGLTFVSHFENGKPTVQLEKALQMLDALGVRVYLDVPPES</sequence>
<protein>
    <submittedName>
        <fullName evidence="2">Helix-turn-helix</fullName>
    </submittedName>
</protein>
<keyword evidence="3" id="KW-1185">Reference proteome</keyword>
<proteinExistence type="predicted"/>
<dbReference type="PROSITE" id="PS50943">
    <property type="entry name" value="HTH_CROC1"/>
    <property type="match status" value="1"/>
</dbReference>
<dbReference type="EMBL" id="CYHB01000004">
    <property type="protein sequence ID" value="CUA86478.1"/>
    <property type="molecule type" value="Genomic_DNA"/>
</dbReference>
<name>A0A0K6H6F1_9GAMM</name>
<dbReference type="InterPro" id="IPR001387">
    <property type="entry name" value="Cro/C1-type_HTH"/>
</dbReference>
<dbReference type="GO" id="GO:0003677">
    <property type="term" value="F:DNA binding"/>
    <property type="evidence" value="ECO:0007669"/>
    <property type="project" value="InterPro"/>
</dbReference>
<gene>
    <name evidence="2" type="ORF">Ga0061064_1497</name>
</gene>
<feature type="domain" description="HTH cro/C1-type" evidence="1">
    <location>
        <begin position="19"/>
        <end position="71"/>
    </location>
</feature>
<evidence type="ECO:0000313" key="2">
    <source>
        <dbReference type="EMBL" id="CUA86478.1"/>
    </source>
</evidence>
<dbReference type="Gene3D" id="1.10.260.40">
    <property type="entry name" value="lambda repressor-like DNA-binding domains"/>
    <property type="match status" value="1"/>
</dbReference>
<dbReference type="SUPFAM" id="SSF47413">
    <property type="entry name" value="lambda repressor-like DNA-binding domains"/>
    <property type="match status" value="1"/>
</dbReference>
<dbReference type="Pfam" id="PF01381">
    <property type="entry name" value="HTH_3"/>
    <property type="match status" value="1"/>
</dbReference>
<dbReference type="AlphaFoldDB" id="A0A0K6H6F1"/>
<accession>A0A0K6H6F1</accession>
<dbReference type="Proteomes" id="UP000182598">
    <property type="component" value="Unassembled WGS sequence"/>
</dbReference>
<dbReference type="SMART" id="SM00530">
    <property type="entry name" value="HTH_XRE"/>
    <property type="match status" value="1"/>
</dbReference>